<evidence type="ECO:0000313" key="4">
    <source>
        <dbReference type="EMBL" id="PCG09404.1"/>
    </source>
</evidence>
<proteinExistence type="predicted"/>
<dbReference type="InterPro" id="IPR027268">
    <property type="entry name" value="Peptidase_M4/M1_CTD_sf"/>
</dbReference>
<dbReference type="AlphaFoldDB" id="A0A2A4HYI0"/>
<dbReference type="InterPro" id="IPR040756">
    <property type="entry name" value="Peptidase_M61_N"/>
</dbReference>
<keyword evidence="5" id="KW-1185">Reference proteome</keyword>
<reference evidence="4 5" key="1">
    <citation type="submission" date="2017-09" db="EMBL/GenBank/DDBJ databases">
        <title>Sphingomonas ginsenosidimutans KACC 14949, whole genome shotgun sequence.</title>
        <authorList>
            <person name="Feng G."/>
            <person name="Zhu H."/>
        </authorList>
    </citation>
    <scope>NUCLEOTIDE SEQUENCE [LARGE SCALE GENOMIC DNA]</scope>
    <source>
        <strain evidence="4 5">KACC 14949</strain>
    </source>
</reference>
<feature type="signal peptide" evidence="1">
    <location>
        <begin position="1"/>
        <end position="22"/>
    </location>
</feature>
<dbReference type="Gene3D" id="2.30.42.10">
    <property type="match status" value="1"/>
</dbReference>
<protein>
    <submittedName>
        <fullName evidence="4">Peptidase M61</fullName>
    </submittedName>
</protein>
<evidence type="ECO:0000259" key="3">
    <source>
        <dbReference type="Pfam" id="PF17899"/>
    </source>
</evidence>
<accession>A0A2A4HYI0</accession>
<gene>
    <name evidence="4" type="ORF">COA17_05790</name>
</gene>
<dbReference type="Gene3D" id="2.60.40.3650">
    <property type="match status" value="1"/>
</dbReference>
<dbReference type="EMBL" id="NWVD01000002">
    <property type="protein sequence ID" value="PCG09404.1"/>
    <property type="molecule type" value="Genomic_DNA"/>
</dbReference>
<dbReference type="Gene3D" id="1.10.390.10">
    <property type="entry name" value="Neutral Protease Domain 2"/>
    <property type="match status" value="1"/>
</dbReference>
<dbReference type="RefSeq" id="WP_096610915.1">
    <property type="nucleotide sequence ID" value="NZ_NWVD01000002.1"/>
</dbReference>
<sequence>MRILTRPAALLLLAFATPIPIAAQTPDTIASTADDAPVRYDISFPDAAHHQARIVATWRGVPAGPLRVQMSRSSPGRYALHEFAKNVYAVSATDGAGRALPLTRTDPYGWSVAGHDGTVRITYSLYGDRGDGTYAQIDTTHAHLNMPATILWATGYDDHPIDLTFTPAAPDWTVATQLATTNTPGRYRAANLQYLMDSPTELSRHDVREWQVGDGADRYTIRLAVHHPGTPADVDRFAEQVKALIPQHRALFGEWPRFDHGSYTFIADYMPQASGDGMEHRNSTIVTGTAPLDGSNTAQLGTVAHEFVHAWNVERLRPAELEPFDFTRANPTPSLWFAEGFTQYYGPLLIRRAGLSTTDAWLADMSQTLDYVVNAPARQLAGPMEMSLRAPFADAATSIDPVSPNVFLSYYPYGAVVALALDLSLRRQFPKLTLDDYMRLLWRTHGRTEKPYVTADLRSALAQLTGDAAFAHRFFAQTVEGHALPDMAPLLAQAGLLLRPAHPARGWIGTRAANATPAGEVVLAAAPPPGSPLYVAGADKGDRIVALGTTPLATVADWDAALARLAPDSDVAVRFVPRDGRERQATLRVRPDPALEVVRAEAAGVPLTAGQRRFRNAWLGGPSADRQETTVRR</sequence>
<feature type="domain" description="Peptidase M61 catalytic" evidence="2">
    <location>
        <begin position="300"/>
        <end position="417"/>
    </location>
</feature>
<dbReference type="Proteomes" id="UP000218784">
    <property type="component" value="Unassembled WGS sequence"/>
</dbReference>
<dbReference type="SUPFAM" id="SSF55486">
    <property type="entry name" value="Metalloproteases ('zincins'), catalytic domain"/>
    <property type="match status" value="1"/>
</dbReference>
<evidence type="ECO:0000259" key="2">
    <source>
        <dbReference type="Pfam" id="PF05299"/>
    </source>
</evidence>
<dbReference type="InterPro" id="IPR007963">
    <property type="entry name" value="Peptidase_M61_catalytic"/>
</dbReference>
<organism evidence="4 5">
    <name type="scientific">Sphingomonas ginsenosidimutans</name>
    <dbReference type="NCBI Taxonomy" id="862134"/>
    <lineage>
        <taxon>Bacteria</taxon>
        <taxon>Pseudomonadati</taxon>
        <taxon>Pseudomonadota</taxon>
        <taxon>Alphaproteobacteria</taxon>
        <taxon>Sphingomonadales</taxon>
        <taxon>Sphingomonadaceae</taxon>
        <taxon>Sphingomonas</taxon>
    </lineage>
</organism>
<dbReference type="Pfam" id="PF05299">
    <property type="entry name" value="Peptidase_M61"/>
    <property type="match status" value="1"/>
</dbReference>
<feature type="chain" id="PRO_5013172839" evidence="1">
    <location>
        <begin position="23"/>
        <end position="633"/>
    </location>
</feature>
<feature type="domain" description="Peptidase M61 N-terminal" evidence="3">
    <location>
        <begin position="39"/>
        <end position="203"/>
    </location>
</feature>
<name>A0A2A4HYI0_9SPHN</name>
<dbReference type="InterPro" id="IPR036034">
    <property type="entry name" value="PDZ_sf"/>
</dbReference>
<dbReference type="SUPFAM" id="SSF50156">
    <property type="entry name" value="PDZ domain-like"/>
    <property type="match status" value="1"/>
</dbReference>
<dbReference type="InterPro" id="IPR024191">
    <property type="entry name" value="Peptidase_M61"/>
</dbReference>
<keyword evidence="1" id="KW-0732">Signal</keyword>
<evidence type="ECO:0000313" key="5">
    <source>
        <dbReference type="Proteomes" id="UP000218784"/>
    </source>
</evidence>
<evidence type="ECO:0000256" key="1">
    <source>
        <dbReference type="SAM" id="SignalP"/>
    </source>
</evidence>
<comment type="caution">
    <text evidence="4">The sequence shown here is derived from an EMBL/GenBank/DDBJ whole genome shotgun (WGS) entry which is preliminary data.</text>
</comment>
<dbReference type="PIRSF" id="PIRSF016493">
    <property type="entry name" value="Glycyl_aminpptds"/>
    <property type="match status" value="1"/>
</dbReference>
<dbReference type="Pfam" id="PF17899">
    <property type="entry name" value="Peptidase_M61_N"/>
    <property type="match status" value="1"/>
</dbReference>